<dbReference type="GO" id="GO:0003677">
    <property type="term" value="F:DNA binding"/>
    <property type="evidence" value="ECO:0007669"/>
    <property type="project" value="UniProtKB-KW"/>
</dbReference>
<evidence type="ECO:0000256" key="3">
    <source>
        <dbReference type="ARBA" id="ARBA00023082"/>
    </source>
</evidence>
<accession>D5XB44</accession>
<dbReference type="STRING" id="635013.TherJR_0483"/>
<dbReference type="GO" id="GO:0006352">
    <property type="term" value="P:DNA-templated transcription initiation"/>
    <property type="evidence" value="ECO:0007669"/>
    <property type="project" value="InterPro"/>
</dbReference>
<dbReference type="InterPro" id="IPR000838">
    <property type="entry name" value="RNA_pol_sigma70_ECF_CS"/>
</dbReference>
<dbReference type="OrthoDB" id="2080364at2"/>
<dbReference type="InterPro" id="IPR013249">
    <property type="entry name" value="RNA_pol_sigma70_r4_t2"/>
</dbReference>
<gene>
    <name evidence="9" type="ordered locus">TherJR_0483</name>
</gene>
<dbReference type="CDD" id="cd06171">
    <property type="entry name" value="Sigma70_r4"/>
    <property type="match status" value="1"/>
</dbReference>
<dbReference type="PANTHER" id="PTHR43133">
    <property type="entry name" value="RNA POLYMERASE ECF-TYPE SIGMA FACTO"/>
    <property type="match status" value="1"/>
</dbReference>
<evidence type="ECO:0000256" key="6">
    <source>
        <dbReference type="RuleBase" id="RU000716"/>
    </source>
</evidence>
<dbReference type="Gene3D" id="1.10.10.10">
    <property type="entry name" value="Winged helix-like DNA-binding domain superfamily/Winged helix DNA-binding domain"/>
    <property type="match status" value="1"/>
</dbReference>
<evidence type="ECO:0000256" key="4">
    <source>
        <dbReference type="ARBA" id="ARBA00023125"/>
    </source>
</evidence>
<dbReference type="NCBIfam" id="TIGR02937">
    <property type="entry name" value="sigma70-ECF"/>
    <property type="match status" value="1"/>
</dbReference>
<evidence type="ECO:0000256" key="1">
    <source>
        <dbReference type="ARBA" id="ARBA00010641"/>
    </source>
</evidence>
<dbReference type="KEGG" id="tjr:TherJR_0483"/>
<dbReference type="EMBL" id="CP002028">
    <property type="protein sequence ID" value="ADG81364.1"/>
    <property type="molecule type" value="Genomic_DNA"/>
</dbReference>
<keyword evidence="5 6" id="KW-0804">Transcription</keyword>
<feature type="domain" description="RNA polymerase sigma factor 70 region 4 type 2" evidence="8">
    <location>
        <begin position="120"/>
        <end position="170"/>
    </location>
</feature>
<dbReference type="AlphaFoldDB" id="D5XB44"/>
<proteinExistence type="inferred from homology"/>
<dbReference type="Pfam" id="PF08281">
    <property type="entry name" value="Sigma70_r4_2"/>
    <property type="match status" value="1"/>
</dbReference>
<dbReference type="Pfam" id="PF04542">
    <property type="entry name" value="Sigma70_r2"/>
    <property type="match status" value="1"/>
</dbReference>
<feature type="domain" description="RNA polymerase sigma-70 region 2" evidence="7">
    <location>
        <begin position="24"/>
        <end position="89"/>
    </location>
</feature>
<dbReference type="RefSeq" id="WP_013119387.1">
    <property type="nucleotide sequence ID" value="NC_014152.1"/>
</dbReference>
<evidence type="ECO:0000259" key="7">
    <source>
        <dbReference type="Pfam" id="PF04542"/>
    </source>
</evidence>
<evidence type="ECO:0000313" key="9">
    <source>
        <dbReference type="EMBL" id="ADG81364.1"/>
    </source>
</evidence>
<dbReference type="PROSITE" id="PS01063">
    <property type="entry name" value="SIGMA70_ECF"/>
    <property type="match status" value="1"/>
</dbReference>
<dbReference type="GO" id="GO:0016987">
    <property type="term" value="F:sigma factor activity"/>
    <property type="evidence" value="ECO:0007669"/>
    <property type="project" value="UniProtKB-KW"/>
</dbReference>
<evidence type="ECO:0000256" key="2">
    <source>
        <dbReference type="ARBA" id="ARBA00023015"/>
    </source>
</evidence>
<dbReference type="HOGENOM" id="CLU_047691_3_1_9"/>
<reference evidence="9 10" key="1">
    <citation type="submission" date="2010-05" db="EMBL/GenBank/DDBJ databases">
        <title>Complete sequence of Thermincola sp. JR.</title>
        <authorList>
            <consortium name="US DOE Joint Genome Institute"/>
            <person name="Lucas S."/>
            <person name="Copeland A."/>
            <person name="Lapidus A."/>
            <person name="Cheng J.-F."/>
            <person name="Bruce D."/>
            <person name="Goodwin L."/>
            <person name="Pitluck S."/>
            <person name="Chertkov O."/>
            <person name="Detter J.C."/>
            <person name="Han C."/>
            <person name="Tapia R."/>
            <person name="Land M."/>
            <person name="Hauser L."/>
            <person name="Kyrpides N."/>
            <person name="Mikhailova N."/>
            <person name="Hazen T.C."/>
            <person name="Woyke T."/>
        </authorList>
    </citation>
    <scope>NUCLEOTIDE SEQUENCE [LARGE SCALE GENOMIC DNA]</scope>
    <source>
        <strain evidence="9 10">JR</strain>
    </source>
</reference>
<dbReference type="InterPro" id="IPR013325">
    <property type="entry name" value="RNA_pol_sigma_r2"/>
</dbReference>
<dbReference type="PANTHER" id="PTHR43133:SF51">
    <property type="entry name" value="RNA POLYMERASE SIGMA FACTOR"/>
    <property type="match status" value="1"/>
</dbReference>
<dbReference type="Gene3D" id="1.10.1740.10">
    <property type="match status" value="1"/>
</dbReference>
<evidence type="ECO:0000256" key="5">
    <source>
        <dbReference type="ARBA" id="ARBA00023163"/>
    </source>
</evidence>
<dbReference type="eggNOG" id="COG1595">
    <property type="taxonomic scope" value="Bacteria"/>
</dbReference>
<evidence type="ECO:0000313" key="10">
    <source>
        <dbReference type="Proteomes" id="UP000002377"/>
    </source>
</evidence>
<dbReference type="GO" id="GO:0006950">
    <property type="term" value="P:response to stress"/>
    <property type="evidence" value="ECO:0007669"/>
    <property type="project" value="UniProtKB-ARBA"/>
</dbReference>
<keyword evidence="2 6" id="KW-0805">Transcription regulation</keyword>
<protein>
    <recommendedName>
        <fullName evidence="6">RNA polymerase sigma factor</fullName>
    </recommendedName>
</protein>
<sequence length="187" mass="21088">MEISDVELIQKCKQGSKGAFEQVVKNYQQYAFKIAYGIVGHDRDAEDIVQEAFITVYYQIKSLRRAEAFPTWLGRIITNFCLKKIQANNKKAIVPLDACEGREMSGLSSEDEYLALETKQDVHKALLKLPVEYRVTLVLRDLQGYSYKEIAEILNIPTGTVKSRIHQARTILAGLLQPPAGEGGNKR</sequence>
<keyword evidence="3 6" id="KW-0731">Sigma factor</keyword>
<dbReference type="InterPro" id="IPR036388">
    <property type="entry name" value="WH-like_DNA-bd_sf"/>
</dbReference>
<dbReference type="Proteomes" id="UP000002377">
    <property type="component" value="Chromosome"/>
</dbReference>
<organism evidence="9 10">
    <name type="scientific">Thermincola potens (strain JR)</name>
    <dbReference type="NCBI Taxonomy" id="635013"/>
    <lineage>
        <taxon>Bacteria</taxon>
        <taxon>Bacillati</taxon>
        <taxon>Bacillota</taxon>
        <taxon>Clostridia</taxon>
        <taxon>Eubacteriales</taxon>
        <taxon>Thermincolaceae</taxon>
        <taxon>Thermincola</taxon>
    </lineage>
</organism>
<dbReference type="InterPro" id="IPR014284">
    <property type="entry name" value="RNA_pol_sigma-70_dom"/>
</dbReference>
<comment type="similarity">
    <text evidence="1 6">Belongs to the sigma-70 factor family. ECF subfamily.</text>
</comment>
<dbReference type="InterPro" id="IPR039425">
    <property type="entry name" value="RNA_pol_sigma-70-like"/>
</dbReference>
<dbReference type="SUPFAM" id="SSF88659">
    <property type="entry name" value="Sigma3 and sigma4 domains of RNA polymerase sigma factors"/>
    <property type="match status" value="1"/>
</dbReference>
<keyword evidence="4 6" id="KW-0238">DNA-binding</keyword>
<name>D5XB44_THEPJ</name>
<dbReference type="InterPro" id="IPR013324">
    <property type="entry name" value="RNA_pol_sigma_r3/r4-like"/>
</dbReference>
<evidence type="ECO:0000259" key="8">
    <source>
        <dbReference type="Pfam" id="PF08281"/>
    </source>
</evidence>
<dbReference type="SUPFAM" id="SSF88946">
    <property type="entry name" value="Sigma2 domain of RNA polymerase sigma factors"/>
    <property type="match status" value="1"/>
</dbReference>
<dbReference type="InterPro" id="IPR007627">
    <property type="entry name" value="RNA_pol_sigma70_r2"/>
</dbReference>
<keyword evidence="10" id="KW-1185">Reference proteome</keyword>